<dbReference type="AlphaFoldDB" id="A0A5B9QE44"/>
<dbReference type="KEGG" id="bgok:Pr1d_32170"/>
<reference evidence="1 2" key="1">
    <citation type="submission" date="2019-08" db="EMBL/GenBank/DDBJ databases">
        <title>Deep-cultivation of Planctomycetes and their phenomic and genomic characterization uncovers novel biology.</title>
        <authorList>
            <person name="Wiegand S."/>
            <person name="Jogler M."/>
            <person name="Boedeker C."/>
            <person name="Pinto D."/>
            <person name="Vollmers J."/>
            <person name="Rivas-Marin E."/>
            <person name="Kohn T."/>
            <person name="Peeters S.H."/>
            <person name="Heuer A."/>
            <person name="Rast P."/>
            <person name="Oberbeckmann S."/>
            <person name="Bunk B."/>
            <person name="Jeske O."/>
            <person name="Meyerdierks A."/>
            <person name="Storesund J.E."/>
            <person name="Kallscheuer N."/>
            <person name="Luecker S."/>
            <person name="Lage O.M."/>
            <person name="Pohl T."/>
            <person name="Merkel B.J."/>
            <person name="Hornburger P."/>
            <person name="Mueller R.-W."/>
            <person name="Bruemmer F."/>
            <person name="Labrenz M."/>
            <person name="Spormann A.M."/>
            <person name="Op den Camp H."/>
            <person name="Overmann J."/>
            <person name="Amann R."/>
            <person name="Jetten M.S.M."/>
            <person name="Mascher T."/>
            <person name="Medema M.H."/>
            <person name="Devos D.P."/>
            <person name="Kaster A.-K."/>
            <person name="Ovreas L."/>
            <person name="Rohde M."/>
            <person name="Galperin M.Y."/>
            <person name="Jogler C."/>
        </authorList>
    </citation>
    <scope>NUCLEOTIDE SEQUENCE [LARGE SCALE GENOMIC DNA]</scope>
    <source>
        <strain evidence="1 2">Pr1d</strain>
    </source>
</reference>
<gene>
    <name evidence="1" type="ORF">Pr1d_32170</name>
</gene>
<proteinExistence type="predicted"/>
<dbReference type="Proteomes" id="UP000323917">
    <property type="component" value="Chromosome"/>
</dbReference>
<sequence>MIKCNTDKPIGEIVLVGRAAYQLYSHTYRGVVQYRAKVGKPWTNAQTGETLVLPFMQDDSARDFMEASRQAGEQVEALRAAQFRQVVHTSAASITPLAKTTEQEFEADKPLGLKLA</sequence>
<protein>
    <submittedName>
        <fullName evidence="1">Uncharacterized protein</fullName>
    </submittedName>
</protein>
<evidence type="ECO:0000313" key="1">
    <source>
        <dbReference type="EMBL" id="QEG35910.1"/>
    </source>
</evidence>
<accession>A0A5B9QE44</accession>
<name>A0A5B9QE44_9BACT</name>
<organism evidence="1 2">
    <name type="scientific">Bythopirellula goksoeyrii</name>
    <dbReference type="NCBI Taxonomy" id="1400387"/>
    <lineage>
        <taxon>Bacteria</taxon>
        <taxon>Pseudomonadati</taxon>
        <taxon>Planctomycetota</taxon>
        <taxon>Planctomycetia</taxon>
        <taxon>Pirellulales</taxon>
        <taxon>Lacipirellulaceae</taxon>
        <taxon>Bythopirellula</taxon>
    </lineage>
</organism>
<dbReference type="OrthoDB" id="9968953at2"/>
<keyword evidence="2" id="KW-1185">Reference proteome</keyword>
<dbReference type="EMBL" id="CP042913">
    <property type="protein sequence ID" value="QEG35910.1"/>
    <property type="molecule type" value="Genomic_DNA"/>
</dbReference>
<dbReference type="RefSeq" id="WP_148074348.1">
    <property type="nucleotide sequence ID" value="NZ_CP042913.1"/>
</dbReference>
<evidence type="ECO:0000313" key="2">
    <source>
        <dbReference type="Proteomes" id="UP000323917"/>
    </source>
</evidence>